<evidence type="ECO:0000313" key="2">
    <source>
        <dbReference type="Proteomes" id="UP000184148"/>
    </source>
</evidence>
<dbReference type="OrthoDB" id="784829at2"/>
<organism evidence="1 2">
    <name type="scientific">Desulforamulus putei DSM 12395</name>
    <dbReference type="NCBI Taxonomy" id="1121429"/>
    <lineage>
        <taxon>Bacteria</taxon>
        <taxon>Bacillati</taxon>
        <taxon>Bacillota</taxon>
        <taxon>Clostridia</taxon>
        <taxon>Eubacteriales</taxon>
        <taxon>Peptococcaceae</taxon>
        <taxon>Desulforamulus</taxon>
    </lineage>
</organism>
<dbReference type="Gene3D" id="6.20.20.10">
    <property type="match status" value="1"/>
</dbReference>
<sequence length="118" mass="13052">MNHYCNIGEMKVKGCIHKIPVSQISVPENVKMPCPVCGGSGYSKCIFEEGFICEAIFCGSCRGTGMIQKQVGTDVVSEVLEQSTNECQECPHGFTDCCFMCRIKNTCEYKCRKDNPCS</sequence>
<dbReference type="Proteomes" id="UP000184148">
    <property type="component" value="Unassembled WGS sequence"/>
</dbReference>
<accession>A0A1M4ZDI9</accession>
<keyword evidence="2" id="KW-1185">Reference proteome</keyword>
<dbReference type="EMBL" id="FQUY01000013">
    <property type="protein sequence ID" value="SHF15867.1"/>
    <property type="molecule type" value="Genomic_DNA"/>
</dbReference>
<dbReference type="STRING" id="1121429.SAMN02745133_01957"/>
<name>A0A1M4ZDI9_9FIRM</name>
<evidence type="ECO:0000313" key="1">
    <source>
        <dbReference type="EMBL" id="SHF15867.1"/>
    </source>
</evidence>
<proteinExistence type="predicted"/>
<dbReference type="RefSeq" id="WP_143157039.1">
    <property type="nucleotide sequence ID" value="NZ_FQUY01000013.1"/>
</dbReference>
<reference evidence="2" key="1">
    <citation type="submission" date="2016-11" db="EMBL/GenBank/DDBJ databases">
        <authorList>
            <person name="Varghese N."/>
            <person name="Submissions S."/>
        </authorList>
    </citation>
    <scope>NUCLEOTIDE SEQUENCE [LARGE SCALE GENOMIC DNA]</scope>
    <source>
        <strain evidence="2">DSM 12395</strain>
    </source>
</reference>
<gene>
    <name evidence="1" type="ORF">SAMN02745133_01957</name>
</gene>
<protein>
    <submittedName>
        <fullName evidence="1">Uncharacterized protein</fullName>
    </submittedName>
</protein>
<dbReference type="AlphaFoldDB" id="A0A1M4ZDI9"/>